<organism evidence="14 16">
    <name type="scientific">Legionella moravica</name>
    <dbReference type="NCBI Taxonomy" id="39962"/>
    <lineage>
        <taxon>Bacteria</taxon>
        <taxon>Pseudomonadati</taxon>
        <taxon>Pseudomonadota</taxon>
        <taxon>Gammaproteobacteria</taxon>
        <taxon>Legionellales</taxon>
        <taxon>Legionellaceae</taxon>
        <taxon>Legionella</taxon>
    </lineage>
</organism>
<comment type="similarity">
    <text evidence="4 11">Belongs to the glucose-1-phosphate thymidylyltransferase family.</text>
</comment>
<evidence type="ECO:0000256" key="7">
    <source>
        <dbReference type="ARBA" id="ARBA00022695"/>
    </source>
</evidence>
<dbReference type="RefSeq" id="WP_028385063.1">
    <property type="nucleotide sequence ID" value="NZ_CAAAJG010000008.1"/>
</dbReference>
<evidence type="ECO:0000259" key="12">
    <source>
        <dbReference type="Pfam" id="PF00483"/>
    </source>
</evidence>
<dbReference type="PANTHER" id="PTHR43532:SF1">
    <property type="entry name" value="GLUCOSE-1-PHOSPHATE THYMIDYLYLTRANSFERASE 1"/>
    <property type="match status" value="1"/>
</dbReference>
<comment type="pathway">
    <text evidence="3">Bacterial outer membrane biogenesis; LPS O-antigen biosynthesis.</text>
</comment>
<dbReference type="CDD" id="cd02538">
    <property type="entry name" value="G1P_TT_short"/>
    <property type="match status" value="1"/>
</dbReference>
<comment type="pathway">
    <text evidence="2">Carbohydrate biosynthesis; dTDP-L-rhamnose biosynthesis.</text>
</comment>
<dbReference type="Proteomes" id="UP000054985">
    <property type="component" value="Unassembled WGS sequence"/>
</dbReference>
<sequence length="292" mass="32880">MKGIILAGGTGSRLFPLTKSISKQIVPVYDKPMIYYSISTLMLANIREILIISSEEHLPLYKSLLSDGSQWGVNFSYVIQNKPKGIAEAFILGEEFIGSDSVCLVLGDNIHQGRGLSELLQNAKSKLNGATIFAYYVDKPQSYGVVEFNENLQAVSIVEKPTHPKSNYAVTGLYFYDNQVIDIAKELKPSNRGELEITDVNRFYLYENKLDVEVLGRGFVWLDMGTPETLLSASNYVHMIEQRQGLKIGCPEEIAWRMKFISDTELLDRAKELDKSSYGQYLSGLLNQKHFQ</sequence>
<evidence type="ECO:0000256" key="10">
    <source>
        <dbReference type="ARBA" id="ARBA00049336"/>
    </source>
</evidence>
<evidence type="ECO:0000256" key="5">
    <source>
        <dbReference type="ARBA" id="ARBA00012461"/>
    </source>
</evidence>
<evidence type="ECO:0000256" key="9">
    <source>
        <dbReference type="ARBA" id="ARBA00022842"/>
    </source>
</evidence>
<reference evidence="13 15" key="1">
    <citation type="submission" date="2015-11" db="EMBL/GenBank/DDBJ databases">
        <title>Genomic analysis of 38 Legionella species identifies large and diverse effector repertoires.</title>
        <authorList>
            <person name="Burstein D."/>
            <person name="Amaro F."/>
            <person name="Zusman T."/>
            <person name="Lifshitz Z."/>
            <person name="Cohen O."/>
            <person name="Gilbert J.A."/>
            <person name="Pupko T."/>
            <person name="Shuman H.A."/>
            <person name="Segal G."/>
        </authorList>
    </citation>
    <scope>NUCLEOTIDE SEQUENCE [LARGE SCALE GENOMIC DNA]</scope>
    <source>
        <strain evidence="13 15">ATCC 43877</strain>
    </source>
</reference>
<keyword evidence="7 11" id="KW-0548">Nucleotidyltransferase</keyword>
<evidence type="ECO:0000256" key="2">
    <source>
        <dbReference type="ARBA" id="ARBA00004781"/>
    </source>
</evidence>
<dbReference type="STRING" id="39962.Lmor_2838"/>
<dbReference type="GO" id="GO:0046872">
    <property type="term" value="F:metal ion binding"/>
    <property type="evidence" value="ECO:0007669"/>
    <property type="project" value="UniProtKB-KW"/>
</dbReference>
<keyword evidence="9 11" id="KW-0460">Magnesium</keyword>
<protein>
    <recommendedName>
        <fullName evidence="5 11">Glucose-1-phosphate thymidylyltransferase</fullName>
        <ecNumber evidence="5 11">2.7.7.24</ecNumber>
    </recommendedName>
</protein>
<evidence type="ECO:0000313" key="13">
    <source>
        <dbReference type="EMBL" id="KTD30731.1"/>
    </source>
</evidence>
<dbReference type="EC" id="2.7.7.24" evidence="5 11"/>
<evidence type="ECO:0000256" key="6">
    <source>
        <dbReference type="ARBA" id="ARBA00022679"/>
    </source>
</evidence>
<comment type="function">
    <text evidence="11">Catalyzes the formation of dTDP-glucose, from dTTP and glucose 1-phosphate, as well as its pyrophosphorolysis.</text>
</comment>
<evidence type="ECO:0000313" key="14">
    <source>
        <dbReference type="EMBL" id="STX63445.1"/>
    </source>
</evidence>
<dbReference type="InterPro" id="IPR029044">
    <property type="entry name" value="Nucleotide-diphossugar_trans"/>
</dbReference>
<evidence type="ECO:0000256" key="4">
    <source>
        <dbReference type="ARBA" id="ARBA00010480"/>
    </source>
</evidence>
<dbReference type="EMBL" id="UGOG01000001">
    <property type="protein sequence ID" value="STX63445.1"/>
    <property type="molecule type" value="Genomic_DNA"/>
</dbReference>
<evidence type="ECO:0000256" key="8">
    <source>
        <dbReference type="ARBA" id="ARBA00022723"/>
    </source>
</evidence>
<dbReference type="AlphaFoldDB" id="A0A378JXK8"/>
<reference evidence="14 16" key="2">
    <citation type="submission" date="2018-06" db="EMBL/GenBank/DDBJ databases">
        <authorList>
            <consortium name="Pathogen Informatics"/>
            <person name="Doyle S."/>
        </authorList>
    </citation>
    <scope>NUCLEOTIDE SEQUENCE [LARGE SCALE GENOMIC DNA]</scope>
    <source>
        <strain evidence="14 16">NCTC12239</strain>
    </source>
</reference>
<keyword evidence="6 11" id="KW-0808">Transferase</keyword>
<evidence type="ECO:0000256" key="11">
    <source>
        <dbReference type="RuleBase" id="RU003706"/>
    </source>
</evidence>
<comment type="cofactor">
    <cofactor evidence="1">
        <name>Mg(2+)</name>
        <dbReference type="ChEBI" id="CHEBI:18420"/>
    </cofactor>
</comment>
<gene>
    <name evidence="14" type="primary">rmlA</name>
    <name evidence="13" type="ORF">Lmor_2838</name>
    <name evidence="14" type="ORF">NCTC12239_02390</name>
</gene>
<comment type="catalytic activity">
    <reaction evidence="10 11">
        <text>dTTP + alpha-D-glucose 1-phosphate + H(+) = dTDP-alpha-D-glucose + diphosphate</text>
        <dbReference type="Rhea" id="RHEA:15225"/>
        <dbReference type="ChEBI" id="CHEBI:15378"/>
        <dbReference type="ChEBI" id="CHEBI:33019"/>
        <dbReference type="ChEBI" id="CHEBI:37568"/>
        <dbReference type="ChEBI" id="CHEBI:57477"/>
        <dbReference type="ChEBI" id="CHEBI:58601"/>
        <dbReference type="EC" id="2.7.7.24"/>
    </reaction>
</comment>
<dbReference type="InterPro" id="IPR005907">
    <property type="entry name" value="G1P_thy_trans_s"/>
</dbReference>
<evidence type="ECO:0000256" key="3">
    <source>
        <dbReference type="ARBA" id="ARBA00005125"/>
    </source>
</evidence>
<dbReference type="OrthoDB" id="9803871at2"/>
<dbReference type="NCBIfam" id="TIGR01207">
    <property type="entry name" value="rmlA"/>
    <property type="match status" value="1"/>
</dbReference>
<dbReference type="Gene3D" id="3.90.550.10">
    <property type="entry name" value="Spore Coat Polysaccharide Biosynthesis Protein SpsA, Chain A"/>
    <property type="match status" value="1"/>
</dbReference>
<dbReference type="Pfam" id="PF00483">
    <property type="entry name" value="NTP_transferase"/>
    <property type="match status" value="1"/>
</dbReference>
<accession>A0A378JXK8</accession>
<keyword evidence="8 11" id="KW-0479">Metal-binding</keyword>
<dbReference type="InterPro" id="IPR005835">
    <property type="entry name" value="NTP_transferase_dom"/>
</dbReference>
<dbReference type="Proteomes" id="UP000254040">
    <property type="component" value="Unassembled WGS sequence"/>
</dbReference>
<evidence type="ECO:0000313" key="15">
    <source>
        <dbReference type="Proteomes" id="UP000054985"/>
    </source>
</evidence>
<dbReference type="PANTHER" id="PTHR43532">
    <property type="entry name" value="GLUCOSE-1-PHOSPHATE THYMIDYLYLTRANSFERASE"/>
    <property type="match status" value="1"/>
</dbReference>
<dbReference type="SUPFAM" id="SSF53448">
    <property type="entry name" value="Nucleotide-diphospho-sugar transferases"/>
    <property type="match status" value="1"/>
</dbReference>
<dbReference type="FunFam" id="3.90.550.10:FF:000023">
    <property type="entry name" value="Glucose-1-phosphate thymidylyltransferase"/>
    <property type="match status" value="1"/>
</dbReference>
<keyword evidence="15" id="KW-1185">Reference proteome</keyword>
<name>A0A378JXK8_9GAMM</name>
<evidence type="ECO:0000313" key="16">
    <source>
        <dbReference type="Proteomes" id="UP000254040"/>
    </source>
</evidence>
<dbReference type="GO" id="GO:0008879">
    <property type="term" value="F:glucose-1-phosphate thymidylyltransferase activity"/>
    <property type="evidence" value="ECO:0007669"/>
    <property type="project" value="UniProtKB-EC"/>
</dbReference>
<dbReference type="EMBL" id="LNYN01000042">
    <property type="protein sequence ID" value="KTD30731.1"/>
    <property type="molecule type" value="Genomic_DNA"/>
</dbReference>
<feature type="domain" description="Nucleotidyl transferase" evidence="12">
    <location>
        <begin position="2"/>
        <end position="237"/>
    </location>
</feature>
<proteinExistence type="inferred from homology"/>
<evidence type="ECO:0000256" key="1">
    <source>
        <dbReference type="ARBA" id="ARBA00001946"/>
    </source>
</evidence>